<name>A0A8H4C766_COLGL</name>
<dbReference type="PANTHER" id="PTHR10039">
    <property type="entry name" value="AMELOGENIN"/>
    <property type="match status" value="1"/>
</dbReference>
<dbReference type="Gene3D" id="3.40.50.300">
    <property type="entry name" value="P-loop containing nucleotide triphosphate hydrolases"/>
    <property type="match status" value="1"/>
</dbReference>
<dbReference type="PROSITE" id="PS50297">
    <property type="entry name" value="ANK_REP_REGION"/>
    <property type="match status" value="2"/>
</dbReference>
<dbReference type="SUPFAM" id="SSF48403">
    <property type="entry name" value="Ankyrin repeat"/>
    <property type="match status" value="1"/>
</dbReference>
<dbReference type="PANTHER" id="PTHR10039:SF16">
    <property type="entry name" value="GPI INOSITOL-DEACYLASE"/>
    <property type="match status" value="1"/>
</dbReference>
<reference evidence="5" key="2">
    <citation type="submission" date="2020-03" db="EMBL/GenBank/DDBJ databases">
        <authorList>
            <person name="Fu F.-F."/>
            <person name="Chen J."/>
        </authorList>
    </citation>
    <scope>NUCLEOTIDE SEQUENCE</scope>
    <source>
        <strain evidence="5">Lc1</strain>
    </source>
</reference>
<dbReference type="EMBL" id="WVTB01000095">
    <property type="protein sequence ID" value="KAF3798517.1"/>
    <property type="molecule type" value="Genomic_DNA"/>
</dbReference>
<evidence type="ECO:0000313" key="5">
    <source>
        <dbReference type="EMBL" id="KAF3798517.1"/>
    </source>
</evidence>
<keyword evidence="2" id="KW-0040">ANK repeat</keyword>
<keyword evidence="1" id="KW-0677">Repeat</keyword>
<organism evidence="5 6">
    <name type="scientific">Colletotrichum gloeosporioides</name>
    <name type="common">Anthracnose fungus</name>
    <name type="synonym">Glomerella cingulata</name>
    <dbReference type="NCBI Taxonomy" id="474922"/>
    <lineage>
        <taxon>Eukaryota</taxon>
        <taxon>Fungi</taxon>
        <taxon>Dikarya</taxon>
        <taxon>Ascomycota</taxon>
        <taxon>Pezizomycotina</taxon>
        <taxon>Sordariomycetes</taxon>
        <taxon>Hypocreomycetidae</taxon>
        <taxon>Glomerellales</taxon>
        <taxon>Glomerellaceae</taxon>
        <taxon>Colletotrichum</taxon>
        <taxon>Colletotrichum gloeosporioides species complex</taxon>
    </lineage>
</organism>
<dbReference type="Proteomes" id="UP000613401">
    <property type="component" value="Unassembled WGS sequence"/>
</dbReference>
<proteinExistence type="predicted"/>
<dbReference type="InterPro" id="IPR027417">
    <property type="entry name" value="P-loop_NTPase"/>
</dbReference>
<dbReference type="AlphaFoldDB" id="A0A8H4C766"/>
<feature type="domain" description="Nephrocystin 3-like N-terminal" evidence="4">
    <location>
        <begin position="176"/>
        <end position="331"/>
    </location>
</feature>
<dbReference type="Pfam" id="PF12796">
    <property type="entry name" value="Ank_2"/>
    <property type="match status" value="1"/>
</dbReference>
<dbReference type="SUPFAM" id="SSF52540">
    <property type="entry name" value="P-loop containing nucleoside triphosphate hydrolases"/>
    <property type="match status" value="1"/>
</dbReference>
<feature type="repeat" description="ANK" evidence="2">
    <location>
        <begin position="651"/>
        <end position="683"/>
    </location>
</feature>
<dbReference type="PROSITE" id="PS50088">
    <property type="entry name" value="ANK_REPEAT"/>
    <property type="match status" value="2"/>
</dbReference>
<dbReference type="GeneID" id="69020374"/>
<evidence type="ECO:0000259" key="3">
    <source>
        <dbReference type="Pfam" id="PF22939"/>
    </source>
</evidence>
<feature type="domain" description="GPI inositol-deacylase winged helix" evidence="3">
    <location>
        <begin position="436"/>
        <end position="513"/>
    </location>
</feature>
<sequence>MAEVVGLVSGIASLVALAVKITGLSCSYIADTRSAHSAQKQYLREVNLLTEVLLRIEEVSQNLEKDNIAFNRPNDLFKTELAECAEKLGKLCSELQKPSPSIFWPIHERTLKKHVEDLHRFRGIFDSFLSAQSLTIATATHRNVSRLASHQDQTDLLEWLGNPTETSKPVPSPLIDTGTWFLNSEAYKQWVDGSKPSLLWCHGPPGVGKSMLAAVAIQDLGARAGPVPVLHYFFDFGNRKEQTRETIWKDLLRQVIAKGNASTVQKLVSFRKELGLHRPASSKDFSDALKIACADQQFVLVLDGSDEMETSRELKTILVPFANASLLVTSRDTPEIRSTLSQATAMEVRADADDMRAYVASRLEEHDLDDLIEKHSGLEKEILEKSQGIFLLVRLLVDQLVDLSTVKEMRKALQVFPTHLDEAFESSLQRINAQSQSHSALANRVMGWIVSAERKLQMPELAHGLATEEGFDVIDEENLVSSKTILKVCGGLVVLQGSAVSMVHITVHTWLRNRYDGLYHKDLAESCLTYLTMTSFSSGAAQSLNEMDKRLSTFPFFSYAAQCWRRHLTKAKDARVVKSIDQLLNDSGLRSAAFQGANYKNNFKCPVIREAVLETMPQGHSALHFASYWNLTEMAERLLLNGEEKNAMDTQSWTPLHWAYFAQSQEAVETLISHGADANAKDSVGWTPLFWAVLNGDIRAVNCLLQHQARYTERDIHDWTALRWAVASLQIDIVKILLKHHTKLTSQSNDSLSIIKHLSLDEARAHIASYPQYSKRDIIDELEATFADSDGYANEYDDLLPIFQETSFDSTCGEVDALIPLLETHGDVG</sequence>
<evidence type="ECO:0000256" key="2">
    <source>
        <dbReference type="PROSITE-ProRule" id="PRU00023"/>
    </source>
</evidence>
<dbReference type="InterPro" id="IPR002110">
    <property type="entry name" value="Ankyrin_rpt"/>
</dbReference>
<protein>
    <recommendedName>
        <fullName evidence="7">NACHT domain-containing protein</fullName>
    </recommendedName>
</protein>
<reference evidence="5" key="1">
    <citation type="journal article" date="2020" name="Phytopathology">
        <title>Genome sequence and comparative analysis of Colletotrichum gloeosporioides isolated from Liriodendron leaves.</title>
        <authorList>
            <person name="Fu F.F."/>
            <person name="Hao Z."/>
            <person name="Wang P."/>
            <person name="Lu Y."/>
            <person name="Xue L.J."/>
            <person name="Wei G."/>
            <person name="Tian Y."/>
            <person name="Baishi H."/>
            <person name="Xu H."/>
            <person name="Shi J."/>
            <person name="Cheng T."/>
            <person name="Wang G."/>
            <person name="Yi Y."/>
            <person name="Chen J."/>
        </authorList>
    </citation>
    <scope>NUCLEOTIDE SEQUENCE</scope>
    <source>
        <strain evidence="5">Lc1</strain>
    </source>
</reference>
<dbReference type="Gene3D" id="1.25.40.20">
    <property type="entry name" value="Ankyrin repeat-containing domain"/>
    <property type="match status" value="1"/>
</dbReference>
<evidence type="ECO:0000256" key="1">
    <source>
        <dbReference type="ARBA" id="ARBA00022737"/>
    </source>
</evidence>
<evidence type="ECO:0000259" key="4">
    <source>
        <dbReference type="Pfam" id="PF24883"/>
    </source>
</evidence>
<gene>
    <name evidence="5" type="ORF">GCG54_00013258</name>
</gene>
<dbReference type="InterPro" id="IPR056884">
    <property type="entry name" value="NPHP3-like_N"/>
</dbReference>
<comment type="caution">
    <text evidence="5">The sequence shown here is derived from an EMBL/GenBank/DDBJ whole genome shotgun (WGS) entry which is preliminary data.</text>
</comment>
<accession>A0A8H4C766</accession>
<feature type="repeat" description="ANK" evidence="2">
    <location>
        <begin position="618"/>
        <end position="650"/>
    </location>
</feature>
<dbReference type="InterPro" id="IPR036770">
    <property type="entry name" value="Ankyrin_rpt-contain_sf"/>
</dbReference>
<evidence type="ECO:0008006" key="7">
    <source>
        <dbReference type="Google" id="ProtNLM"/>
    </source>
</evidence>
<keyword evidence="6" id="KW-1185">Reference proteome</keyword>
<dbReference type="InterPro" id="IPR054471">
    <property type="entry name" value="GPIID_WHD"/>
</dbReference>
<dbReference type="Pfam" id="PF24883">
    <property type="entry name" value="NPHP3_N"/>
    <property type="match status" value="1"/>
</dbReference>
<dbReference type="Pfam" id="PF22939">
    <property type="entry name" value="WHD_GPIID"/>
    <property type="match status" value="1"/>
</dbReference>
<evidence type="ECO:0000313" key="6">
    <source>
        <dbReference type="Proteomes" id="UP000613401"/>
    </source>
</evidence>
<dbReference type="RefSeq" id="XP_045257677.1">
    <property type="nucleotide sequence ID" value="XM_045413116.1"/>
</dbReference>
<dbReference type="SMART" id="SM00248">
    <property type="entry name" value="ANK"/>
    <property type="match status" value="4"/>
</dbReference>